<organism evidence="1 2">
    <name type="scientific">Mycobacterium pseudoshottsii</name>
    <dbReference type="NCBI Taxonomy" id="265949"/>
    <lineage>
        <taxon>Bacteria</taxon>
        <taxon>Bacillati</taxon>
        <taxon>Actinomycetota</taxon>
        <taxon>Actinomycetes</taxon>
        <taxon>Mycobacteriales</taxon>
        <taxon>Mycobacteriaceae</taxon>
        <taxon>Mycobacterium</taxon>
        <taxon>Mycobacterium ulcerans group</taxon>
    </lineage>
</organism>
<name>A0A9N7LQC6_9MYCO</name>
<reference evidence="1" key="1">
    <citation type="submission" date="2022-06" db="EMBL/GenBank/DDBJ databases">
        <title>Complete genome sequence of Mycobacterium pseudoshottsii NJB1907-Z4.</title>
        <authorList>
            <person name="Komine T."/>
            <person name="Fukano H."/>
            <person name="Wada S."/>
        </authorList>
    </citation>
    <scope>NUCLEOTIDE SEQUENCE</scope>
    <source>
        <strain evidence="1">NJB1907-Z4</strain>
    </source>
</reference>
<dbReference type="AlphaFoldDB" id="A0A9N7LQC6"/>
<evidence type="ECO:0000313" key="1">
    <source>
        <dbReference type="EMBL" id="BDN83307.1"/>
    </source>
</evidence>
<proteinExistence type="predicted"/>
<dbReference type="SUPFAM" id="SSF51735">
    <property type="entry name" value="NAD(P)-binding Rossmann-fold domains"/>
    <property type="match status" value="1"/>
</dbReference>
<dbReference type="Proteomes" id="UP001058626">
    <property type="component" value="Chromosome"/>
</dbReference>
<dbReference type="EMBL" id="AP026367">
    <property type="protein sequence ID" value="BDN83307.1"/>
    <property type="molecule type" value="Genomic_DNA"/>
</dbReference>
<dbReference type="Gene3D" id="3.40.50.720">
    <property type="entry name" value="NAD(P)-binding Rossmann-like Domain"/>
    <property type="match status" value="1"/>
</dbReference>
<gene>
    <name evidence="1" type="ORF">NJB1907Z4_C35220</name>
</gene>
<sequence length="66" mass="6929">MTDMTKYGPWVVIAGGSEGVGAEFARQLAGGGLNLVLIARIRAAGRYGATLPGDRRARAHDCRGSR</sequence>
<evidence type="ECO:0000313" key="2">
    <source>
        <dbReference type="Proteomes" id="UP001058626"/>
    </source>
</evidence>
<protein>
    <submittedName>
        <fullName evidence="1">Uncharacterized protein</fullName>
    </submittedName>
</protein>
<keyword evidence="2" id="KW-1185">Reference proteome</keyword>
<dbReference type="InterPro" id="IPR036291">
    <property type="entry name" value="NAD(P)-bd_dom_sf"/>
</dbReference>
<accession>A0A9N7LQC6</accession>